<dbReference type="GO" id="GO:0003841">
    <property type="term" value="F:1-acylglycerol-3-phosphate O-acyltransferase activity"/>
    <property type="evidence" value="ECO:0007669"/>
    <property type="project" value="UniProtKB-UniRule"/>
</dbReference>
<dbReference type="SMART" id="SM00563">
    <property type="entry name" value="PlsC"/>
    <property type="match status" value="1"/>
</dbReference>
<keyword evidence="5 7" id="KW-0443">Lipid metabolism</keyword>
<proteinExistence type="inferred from homology"/>
<gene>
    <name evidence="11" type="ORF">WJX73_004860</name>
</gene>
<name>A0AAW1PK03_9CHLO</name>
<organism evidence="11 12">
    <name type="scientific">Symbiochloris irregularis</name>
    <dbReference type="NCBI Taxonomy" id="706552"/>
    <lineage>
        <taxon>Eukaryota</taxon>
        <taxon>Viridiplantae</taxon>
        <taxon>Chlorophyta</taxon>
        <taxon>core chlorophytes</taxon>
        <taxon>Trebouxiophyceae</taxon>
        <taxon>Trebouxiales</taxon>
        <taxon>Trebouxiaceae</taxon>
        <taxon>Symbiochloris</taxon>
    </lineage>
</organism>
<sequence>MESTFPPPRLFAFALQLRSNSAIRTAFACTTKSRPYSARLGWQRACSSAHAGSFAIRSCIGRLEVPKVATPNRRRPSLRHKENTRAARRLRCDASSASSSAGTLSSEAPNPGQASGLSAFLATVKAVIFYTVSLTIAVPLFVVMLALSPFMAIFDKHRRLAQHFVNDVWARLSTLLFYRVTIEGKEHLPDPKEPAVYVANHQSFLDIFTLFQLGRPFKFVSKTSIFLIPIVGWSMWLTGHIPLKRLDKRSQIACLGRCQDALKQGASVLFFPEGTRGDGRQMGAFKKGAFSVAAKAQVPVIPVTLMGTGAIMPGGKELRMYPGNVHVIIHPRVQPKQADTMMQEARRAIASSLPPGAA</sequence>
<feature type="region of interest" description="Disordered" evidence="8">
    <location>
        <begin position="71"/>
        <end position="111"/>
    </location>
</feature>
<keyword evidence="3 7" id="KW-0444">Lipid biosynthesis</keyword>
<dbReference type="NCBIfam" id="TIGR00530">
    <property type="entry name" value="AGP_acyltrn"/>
    <property type="match status" value="1"/>
</dbReference>
<dbReference type="Pfam" id="PF01553">
    <property type="entry name" value="Acyltransferase"/>
    <property type="match status" value="1"/>
</dbReference>
<dbReference type="Proteomes" id="UP001465755">
    <property type="component" value="Unassembled WGS sequence"/>
</dbReference>
<evidence type="ECO:0000259" key="10">
    <source>
        <dbReference type="SMART" id="SM00563"/>
    </source>
</evidence>
<dbReference type="PANTHER" id="PTHR10434:SF64">
    <property type="entry name" value="1-ACYL-SN-GLYCEROL-3-PHOSPHATE ACYLTRANSFERASE-RELATED"/>
    <property type="match status" value="1"/>
</dbReference>
<keyword evidence="7" id="KW-0594">Phospholipid biosynthesis</keyword>
<evidence type="ECO:0000313" key="11">
    <source>
        <dbReference type="EMBL" id="KAK9808433.1"/>
    </source>
</evidence>
<keyword evidence="4 7" id="KW-0808">Transferase</keyword>
<evidence type="ECO:0000256" key="8">
    <source>
        <dbReference type="SAM" id="MobiDB-lite"/>
    </source>
</evidence>
<feature type="transmembrane region" description="Helical" evidence="9">
    <location>
        <begin position="127"/>
        <end position="154"/>
    </location>
</feature>
<keyword evidence="9" id="KW-0472">Membrane</keyword>
<feature type="domain" description="Phospholipid/glycerol acyltransferase" evidence="10">
    <location>
        <begin position="195"/>
        <end position="308"/>
    </location>
</feature>
<evidence type="ECO:0000256" key="3">
    <source>
        <dbReference type="ARBA" id="ARBA00022516"/>
    </source>
</evidence>
<evidence type="ECO:0000256" key="9">
    <source>
        <dbReference type="SAM" id="Phobius"/>
    </source>
</evidence>
<evidence type="ECO:0000256" key="2">
    <source>
        <dbReference type="ARBA" id="ARBA00008655"/>
    </source>
</evidence>
<evidence type="ECO:0000313" key="12">
    <source>
        <dbReference type="Proteomes" id="UP001465755"/>
    </source>
</evidence>
<dbReference type="GO" id="GO:0006654">
    <property type="term" value="P:phosphatidic acid biosynthetic process"/>
    <property type="evidence" value="ECO:0007669"/>
    <property type="project" value="TreeGrafter"/>
</dbReference>
<evidence type="ECO:0000256" key="1">
    <source>
        <dbReference type="ARBA" id="ARBA00005189"/>
    </source>
</evidence>
<dbReference type="GO" id="GO:0016020">
    <property type="term" value="C:membrane"/>
    <property type="evidence" value="ECO:0007669"/>
    <property type="project" value="InterPro"/>
</dbReference>
<feature type="compositionally biased region" description="Low complexity" evidence="8">
    <location>
        <begin position="93"/>
        <end position="108"/>
    </location>
</feature>
<keyword evidence="9" id="KW-0812">Transmembrane</keyword>
<evidence type="ECO:0000256" key="6">
    <source>
        <dbReference type="ARBA" id="ARBA00023315"/>
    </source>
</evidence>
<comment type="caution">
    <text evidence="11">The sequence shown here is derived from an EMBL/GenBank/DDBJ whole genome shotgun (WGS) entry which is preliminary data.</text>
</comment>
<protein>
    <recommendedName>
        <fullName evidence="7">1-acyl-sn-glycerol-3-phosphate acyltransferase</fullName>
        <ecNumber evidence="7">2.3.1.51</ecNumber>
    </recommendedName>
</protein>
<comment type="domain">
    <text evidence="7">The HXXXXD motif is essential for acyltransferase activity and may constitute the binding site for the phosphate moiety of the glycerol-3-phosphate.</text>
</comment>
<dbReference type="EC" id="2.3.1.51" evidence="7"/>
<dbReference type="AlphaFoldDB" id="A0AAW1PK03"/>
<comment type="pathway">
    <text evidence="1">Lipid metabolism.</text>
</comment>
<dbReference type="InterPro" id="IPR002123">
    <property type="entry name" value="Plipid/glycerol_acylTrfase"/>
</dbReference>
<accession>A0AAW1PK03</accession>
<evidence type="ECO:0000256" key="7">
    <source>
        <dbReference type="RuleBase" id="RU361267"/>
    </source>
</evidence>
<keyword evidence="7" id="KW-1208">Phospholipid metabolism</keyword>
<dbReference type="PANTHER" id="PTHR10434">
    <property type="entry name" value="1-ACYL-SN-GLYCEROL-3-PHOSPHATE ACYLTRANSFERASE"/>
    <property type="match status" value="1"/>
</dbReference>
<dbReference type="InterPro" id="IPR004552">
    <property type="entry name" value="AGP_acyltrans"/>
</dbReference>
<reference evidence="11 12" key="1">
    <citation type="journal article" date="2024" name="Nat. Commun.">
        <title>Phylogenomics reveals the evolutionary origins of lichenization in chlorophyte algae.</title>
        <authorList>
            <person name="Puginier C."/>
            <person name="Libourel C."/>
            <person name="Otte J."/>
            <person name="Skaloud P."/>
            <person name="Haon M."/>
            <person name="Grisel S."/>
            <person name="Petersen M."/>
            <person name="Berrin J.G."/>
            <person name="Delaux P.M."/>
            <person name="Dal Grande F."/>
            <person name="Keller J."/>
        </authorList>
    </citation>
    <scope>NUCLEOTIDE SEQUENCE [LARGE SCALE GENOMIC DNA]</scope>
    <source>
        <strain evidence="11 12">SAG 2036</strain>
    </source>
</reference>
<feature type="transmembrane region" description="Helical" evidence="9">
    <location>
        <begin position="225"/>
        <end position="243"/>
    </location>
</feature>
<dbReference type="EMBL" id="JALJOQ010000023">
    <property type="protein sequence ID" value="KAK9808433.1"/>
    <property type="molecule type" value="Genomic_DNA"/>
</dbReference>
<keyword evidence="12" id="KW-1185">Reference proteome</keyword>
<evidence type="ECO:0000256" key="4">
    <source>
        <dbReference type="ARBA" id="ARBA00022679"/>
    </source>
</evidence>
<dbReference type="SUPFAM" id="SSF69593">
    <property type="entry name" value="Glycerol-3-phosphate (1)-acyltransferase"/>
    <property type="match status" value="1"/>
</dbReference>
<keyword evidence="9" id="KW-1133">Transmembrane helix</keyword>
<comment type="catalytic activity">
    <reaction evidence="7">
        <text>a 1-acyl-sn-glycero-3-phosphate + an acyl-CoA = a 1,2-diacyl-sn-glycero-3-phosphate + CoA</text>
        <dbReference type="Rhea" id="RHEA:19709"/>
        <dbReference type="ChEBI" id="CHEBI:57287"/>
        <dbReference type="ChEBI" id="CHEBI:57970"/>
        <dbReference type="ChEBI" id="CHEBI:58342"/>
        <dbReference type="ChEBI" id="CHEBI:58608"/>
        <dbReference type="EC" id="2.3.1.51"/>
    </reaction>
</comment>
<comment type="similarity">
    <text evidence="2 7">Belongs to the 1-acyl-sn-glycerol-3-phosphate acyltransferase family.</text>
</comment>
<dbReference type="CDD" id="cd07989">
    <property type="entry name" value="LPLAT_AGPAT-like"/>
    <property type="match status" value="1"/>
</dbReference>
<keyword evidence="6 7" id="KW-0012">Acyltransferase</keyword>
<evidence type="ECO:0000256" key="5">
    <source>
        <dbReference type="ARBA" id="ARBA00023098"/>
    </source>
</evidence>